<keyword evidence="3" id="KW-1185">Reference proteome</keyword>
<proteinExistence type="predicted"/>
<sequence>MYGPTDVDKAAYTAGVTDKELPIEGAPLAQMDAYFGALRAIDDQRVETVHARQKELLNTRGLSKEEPSKAGLRVGARPPATARAWRVHGAAP</sequence>
<protein>
    <submittedName>
        <fullName evidence="2">Uncharacterized protein</fullName>
    </submittedName>
</protein>
<accession>A0A8J5Y2E8</accession>
<reference evidence="2" key="1">
    <citation type="submission" date="2021-05" db="EMBL/GenBank/DDBJ databases">
        <title>The genome of the haptophyte Pavlova lutheri (Diacronema luteri, Pavlovales) - a model for lipid biosynthesis in eukaryotic algae.</title>
        <authorList>
            <person name="Hulatt C.J."/>
            <person name="Posewitz M.C."/>
        </authorList>
    </citation>
    <scope>NUCLEOTIDE SEQUENCE</scope>
    <source>
        <strain evidence="2">NIVA-4/92</strain>
    </source>
</reference>
<organism evidence="2 3">
    <name type="scientific">Diacronema lutheri</name>
    <name type="common">Unicellular marine alga</name>
    <name type="synonym">Monochrysis lutheri</name>
    <dbReference type="NCBI Taxonomy" id="2081491"/>
    <lineage>
        <taxon>Eukaryota</taxon>
        <taxon>Haptista</taxon>
        <taxon>Haptophyta</taxon>
        <taxon>Pavlovophyceae</taxon>
        <taxon>Pavlovales</taxon>
        <taxon>Pavlovaceae</taxon>
        <taxon>Diacronema</taxon>
    </lineage>
</organism>
<dbReference type="Proteomes" id="UP000751190">
    <property type="component" value="Unassembled WGS sequence"/>
</dbReference>
<evidence type="ECO:0000313" key="3">
    <source>
        <dbReference type="Proteomes" id="UP000751190"/>
    </source>
</evidence>
<gene>
    <name evidence="2" type="ORF">KFE25_006469</name>
</gene>
<evidence type="ECO:0000313" key="2">
    <source>
        <dbReference type="EMBL" id="KAG8470014.1"/>
    </source>
</evidence>
<dbReference type="EMBL" id="JAGTXO010000002">
    <property type="protein sequence ID" value="KAG8470014.1"/>
    <property type="molecule type" value="Genomic_DNA"/>
</dbReference>
<evidence type="ECO:0000256" key="1">
    <source>
        <dbReference type="SAM" id="MobiDB-lite"/>
    </source>
</evidence>
<name>A0A8J5Y2E8_DIALT</name>
<feature type="region of interest" description="Disordered" evidence="1">
    <location>
        <begin position="61"/>
        <end position="92"/>
    </location>
</feature>
<dbReference type="AlphaFoldDB" id="A0A8J5Y2E8"/>
<comment type="caution">
    <text evidence="2">The sequence shown here is derived from an EMBL/GenBank/DDBJ whole genome shotgun (WGS) entry which is preliminary data.</text>
</comment>